<dbReference type="EMBL" id="MN739088">
    <property type="protein sequence ID" value="QHS87744.1"/>
    <property type="molecule type" value="Genomic_DNA"/>
</dbReference>
<feature type="transmembrane region" description="Helical" evidence="1">
    <location>
        <begin position="6"/>
        <end position="23"/>
    </location>
</feature>
<keyword evidence="1" id="KW-0472">Membrane</keyword>
<evidence type="ECO:0000313" key="2">
    <source>
        <dbReference type="EMBL" id="QHS87744.1"/>
    </source>
</evidence>
<protein>
    <recommendedName>
        <fullName evidence="3">LamG-like jellyroll fold domain-containing protein</fullName>
    </recommendedName>
</protein>
<reference evidence="2" key="1">
    <citation type="journal article" date="2020" name="Nature">
        <title>Giant virus diversity and host interactions through global metagenomics.</title>
        <authorList>
            <person name="Schulz F."/>
            <person name="Roux S."/>
            <person name="Paez-Espino D."/>
            <person name="Jungbluth S."/>
            <person name="Walsh D.A."/>
            <person name="Denef V.J."/>
            <person name="McMahon K.D."/>
            <person name="Konstantinidis K.T."/>
            <person name="Eloe-Fadrosh E.A."/>
            <person name="Kyrpides N.C."/>
            <person name="Woyke T."/>
        </authorList>
    </citation>
    <scope>NUCLEOTIDE SEQUENCE</scope>
    <source>
        <strain evidence="2">GVMAG-M-3300010158-13</strain>
    </source>
</reference>
<evidence type="ECO:0008006" key="3">
    <source>
        <dbReference type="Google" id="ProtNLM"/>
    </source>
</evidence>
<dbReference type="Gene3D" id="2.60.120.200">
    <property type="match status" value="1"/>
</dbReference>
<keyword evidence="1" id="KW-1133">Transmembrane helix</keyword>
<dbReference type="AlphaFoldDB" id="A0A6C0B7A7"/>
<name>A0A6C0B7A7_9ZZZZ</name>
<evidence type="ECO:0000256" key="1">
    <source>
        <dbReference type="SAM" id="Phobius"/>
    </source>
</evidence>
<proteinExistence type="predicted"/>
<keyword evidence="1" id="KW-0812">Transmembrane</keyword>
<accession>A0A6C0B7A7</accession>
<organism evidence="2">
    <name type="scientific">viral metagenome</name>
    <dbReference type="NCBI Taxonomy" id="1070528"/>
    <lineage>
        <taxon>unclassified sequences</taxon>
        <taxon>metagenomes</taxon>
        <taxon>organismal metagenomes</taxon>
    </lineage>
</organism>
<sequence>MSITVIALGILLLVLIYVLYLYLTPNYVSLINSASLLSNTPPLTGIDMPNSPRYAYGLWLYVNSWNNTSENKYIFTRNNNIQLYLDKTQLNLYLDVYMNTGTGVGAWLSSIKAPILITDNYPIQKWCYIVISVDSAFIDCYLDGKLILSQKTYLPNPNSGSALTNVYPAMPPDIGQSSSVNSGNSMGSGANIILGGTDSGGVSQPTYTNFDAAVNKFMRWSTPVNPQIVWDTYIAGNGSSNGIMSSFSSYNAKLDILKNHAAYTSFSLF</sequence>